<feature type="compositionally biased region" description="Polar residues" evidence="1">
    <location>
        <begin position="54"/>
        <end position="63"/>
    </location>
</feature>
<evidence type="ECO:0000313" key="2">
    <source>
        <dbReference type="EMBL" id="MBW0498119.1"/>
    </source>
</evidence>
<accession>A0A9Q3D7B6</accession>
<dbReference type="Proteomes" id="UP000765509">
    <property type="component" value="Unassembled WGS sequence"/>
</dbReference>
<dbReference type="EMBL" id="AVOT02014569">
    <property type="protein sequence ID" value="MBW0498119.1"/>
    <property type="molecule type" value="Genomic_DNA"/>
</dbReference>
<organism evidence="2 3">
    <name type="scientific">Austropuccinia psidii MF-1</name>
    <dbReference type="NCBI Taxonomy" id="1389203"/>
    <lineage>
        <taxon>Eukaryota</taxon>
        <taxon>Fungi</taxon>
        <taxon>Dikarya</taxon>
        <taxon>Basidiomycota</taxon>
        <taxon>Pucciniomycotina</taxon>
        <taxon>Pucciniomycetes</taxon>
        <taxon>Pucciniales</taxon>
        <taxon>Sphaerophragmiaceae</taxon>
        <taxon>Austropuccinia</taxon>
    </lineage>
</organism>
<keyword evidence="3" id="KW-1185">Reference proteome</keyword>
<feature type="region of interest" description="Disordered" evidence="1">
    <location>
        <begin position="772"/>
        <end position="819"/>
    </location>
</feature>
<dbReference type="AlphaFoldDB" id="A0A9Q3D7B6"/>
<gene>
    <name evidence="2" type="ORF">O181_037834</name>
</gene>
<comment type="caution">
    <text evidence="2">The sequence shown here is derived from an EMBL/GenBank/DDBJ whole genome shotgun (WGS) entry which is preliminary data.</text>
</comment>
<feature type="compositionally biased region" description="Polar residues" evidence="1">
    <location>
        <begin position="512"/>
        <end position="529"/>
    </location>
</feature>
<feature type="compositionally biased region" description="Polar residues" evidence="1">
    <location>
        <begin position="171"/>
        <end position="181"/>
    </location>
</feature>
<name>A0A9Q3D7B6_9BASI</name>
<feature type="compositionally biased region" description="Polar residues" evidence="1">
    <location>
        <begin position="566"/>
        <end position="579"/>
    </location>
</feature>
<feature type="region of interest" description="Disordered" evidence="1">
    <location>
        <begin position="44"/>
        <end position="63"/>
    </location>
</feature>
<feature type="region of interest" description="Disordered" evidence="1">
    <location>
        <begin position="1"/>
        <end position="30"/>
    </location>
</feature>
<sequence>MSSSNNQLHKSQSNLNANSLNRRNRPSLPHHFIESNYTKIKSNQINNQSNSSSFTNSKPQTNRFNRFSDNHSHTIDRFNGIQSALSHHDEKFNSIKRRPLNLTSRSKHSSWTAIDQSNIELIRSQSVISGAFQSRQFGQLRKLKSNSCISESQSTIRSISHHDIDDEDDGQTSMTTYNNSFPIPHKSHSNGSRGQGSDELRSKIGTGTASLFANGLISTPSRHRILTETDRTVRGSNGTDIAPNKLTSLFKTSREPSRSFKHPPSNLSSSSGTSSRRNPLSHPSDFQRTSVMTRRPIVDLTFFSQSVNGPHQKTTPTRPGSSAAIQLAGLLSPTPSTHHHNLLITAYEALDRSQIDSSHQSRVIHATLIGLLSSVVKNSCKIDATLAQLTETHLKTQVEVELVDDEDGEIFDDNNPQSNYNLSPQKLNAFKQKYNLIKNDWALMKKIHNQLTRTSSDQIRDLTQVLISLNKLNRSHERELIQSNQTTNSLSRMRDSLGSIDTREYSERTDAQAKSSSPSTGRLNPSRSPSKLGRTFELNPFSPIDSLDDSPSSKIKPKFREPLQKFTPQNHPNKNTNPHFHSDPLHHRASTISFPHDRKILLDQTHQQPITKNRMPDSTFSTRPNRKSLQNFNDLGISRTFLHQSRTGLVKDNKAQLVDELGMYRRSIDRMPISYQNSDGRAFQRERRILEPPPASNTIRGCRSSLAFPKAPERLATSISPATAQFNVSPTRPLRQPARGVSQCDSDLEQHIRPKSSIGQILRRANTVLSRVGNYPDSRPRRTLRDDNQRMVQNEDLSDTSFDDYQNIESNRKPDQRIVMSRSELNRLLEPQDARLESLHRSGRKSEGDDRTNRKVMQTADALGRMNQFGSWNARQQNDLTELRRSTDMYYSASEDDLEEIQDDREQHNGIRRRKESFKRLFRGSKKGLVLRR</sequence>
<feature type="compositionally biased region" description="Basic and acidic residues" evidence="1">
    <location>
        <begin position="778"/>
        <end position="789"/>
    </location>
</feature>
<feature type="region of interest" description="Disordered" evidence="1">
    <location>
        <begin position="154"/>
        <end position="202"/>
    </location>
</feature>
<feature type="region of interest" description="Disordered" evidence="1">
    <location>
        <begin position="225"/>
        <end position="291"/>
    </location>
</feature>
<feature type="compositionally biased region" description="Basic and acidic residues" evidence="1">
    <location>
        <begin position="501"/>
        <end position="511"/>
    </location>
</feature>
<feature type="region of interest" description="Disordered" evidence="1">
    <location>
        <begin position="831"/>
        <end position="853"/>
    </location>
</feature>
<feature type="compositionally biased region" description="Low complexity" evidence="1">
    <location>
        <begin position="542"/>
        <end position="554"/>
    </location>
</feature>
<evidence type="ECO:0000256" key="1">
    <source>
        <dbReference type="SAM" id="MobiDB-lite"/>
    </source>
</evidence>
<feature type="compositionally biased region" description="Polar residues" evidence="1">
    <location>
        <begin position="234"/>
        <end position="251"/>
    </location>
</feature>
<feature type="compositionally biased region" description="Low complexity" evidence="1">
    <location>
        <begin position="264"/>
        <end position="281"/>
    </location>
</feature>
<feature type="compositionally biased region" description="Low complexity" evidence="1">
    <location>
        <begin position="44"/>
        <end position="53"/>
    </location>
</feature>
<dbReference type="OrthoDB" id="2507024at2759"/>
<protein>
    <submittedName>
        <fullName evidence="2">Uncharacterized protein</fullName>
    </submittedName>
</protein>
<evidence type="ECO:0000313" key="3">
    <source>
        <dbReference type="Proteomes" id="UP000765509"/>
    </source>
</evidence>
<proteinExistence type="predicted"/>
<reference evidence="2" key="1">
    <citation type="submission" date="2021-03" db="EMBL/GenBank/DDBJ databases">
        <title>Draft genome sequence of rust myrtle Austropuccinia psidii MF-1, a brazilian biotype.</title>
        <authorList>
            <person name="Quecine M.C."/>
            <person name="Pachon D.M.R."/>
            <person name="Bonatelli M.L."/>
            <person name="Correr F.H."/>
            <person name="Franceschini L.M."/>
            <person name="Leite T.F."/>
            <person name="Margarido G.R.A."/>
            <person name="Almeida C.A."/>
            <person name="Ferrarezi J.A."/>
            <person name="Labate C.A."/>
        </authorList>
    </citation>
    <scope>NUCLEOTIDE SEQUENCE</scope>
    <source>
        <strain evidence="2">MF-1</strain>
    </source>
</reference>
<feature type="region of interest" description="Disordered" evidence="1">
    <location>
        <begin position="499"/>
        <end position="587"/>
    </location>
</feature>
<feature type="compositionally biased region" description="Low complexity" evidence="1">
    <location>
        <begin position="13"/>
        <end position="29"/>
    </location>
</feature>
<feature type="compositionally biased region" description="Polar residues" evidence="1">
    <location>
        <begin position="1"/>
        <end position="12"/>
    </location>
</feature>
<feature type="region of interest" description="Disordered" evidence="1">
    <location>
        <begin position="611"/>
        <end position="630"/>
    </location>
</feature>